<dbReference type="EMBL" id="CAJOBO010000339">
    <property type="protein sequence ID" value="CAF4196430.1"/>
    <property type="molecule type" value="Genomic_DNA"/>
</dbReference>
<accession>A0A818S1I0</accession>
<evidence type="ECO:0000313" key="3">
    <source>
        <dbReference type="EMBL" id="CAF3436418.1"/>
    </source>
</evidence>
<protein>
    <submittedName>
        <fullName evidence="5">Uncharacterized protein</fullName>
    </submittedName>
</protein>
<dbReference type="Proteomes" id="UP000663851">
    <property type="component" value="Unassembled WGS sequence"/>
</dbReference>
<dbReference type="EMBL" id="CAJOBQ010000535">
    <property type="protein sequence ID" value="CAF4375874.1"/>
    <property type="molecule type" value="Genomic_DNA"/>
</dbReference>
<evidence type="ECO:0000313" key="6">
    <source>
        <dbReference type="EMBL" id="CAF4180505.1"/>
    </source>
</evidence>
<organism evidence="5 11">
    <name type="scientific">Rotaria socialis</name>
    <dbReference type="NCBI Taxonomy" id="392032"/>
    <lineage>
        <taxon>Eukaryota</taxon>
        <taxon>Metazoa</taxon>
        <taxon>Spiralia</taxon>
        <taxon>Gnathifera</taxon>
        <taxon>Rotifera</taxon>
        <taxon>Eurotatoria</taxon>
        <taxon>Bdelloidea</taxon>
        <taxon>Philodinida</taxon>
        <taxon>Philodinidae</taxon>
        <taxon>Rotaria</taxon>
    </lineage>
</organism>
<evidence type="ECO:0000313" key="7">
    <source>
        <dbReference type="EMBL" id="CAF4196430.1"/>
    </source>
</evidence>
<dbReference type="Proteomes" id="UP000663873">
    <property type="component" value="Unassembled WGS sequence"/>
</dbReference>
<dbReference type="EMBL" id="CAJOBS010000272">
    <property type="protein sequence ID" value="CAF4540390.1"/>
    <property type="molecule type" value="Genomic_DNA"/>
</dbReference>
<keyword evidence="12" id="KW-1185">Reference proteome</keyword>
<dbReference type="Proteomes" id="UP000663865">
    <property type="component" value="Unassembled WGS sequence"/>
</dbReference>
<dbReference type="Proteomes" id="UP000663862">
    <property type="component" value="Unassembled WGS sequence"/>
</dbReference>
<evidence type="ECO:0000313" key="11">
    <source>
        <dbReference type="Proteomes" id="UP000663872"/>
    </source>
</evidence>
<dbReference type="AlphaFoldDB" id="A0A818S1I0"/>
<dbReference type="Proteomes" id="UP000663833">
    <property type="component" value="Unassembled WGS sequence"/>
</dbReference>
<dbReference type="Proteomes" id="UP000663869">
    <property type="component" value="Unassembled WGS sequence"/>
</dbReference>
<reference evidence="5" key="1">
    <citation type="submission" date="2021-02" db="EMBL/GenBank/DDBJ databases">
        <authorList>
            <person name="Nowell W R."/>
        </authorList>
    </citation>
    <scope>NUCLEOTIDE SEQUENCE</scope>
</reference>
<dbReference type="Proteomes" id="UP000663872">
    <property type="component" value="Unassembled WGS sequence"/>
</dbReference>
<dbReference type="EMBL" id="CAJNYV010004002">
    <property type="protein sequence ID" value="CAF3627343.1"/>
    <property type="molecule type" value="Genomic_DNA"/>
</dbReference>
<evidence type="ECO:0000313" key="1">
    <source>
        <dbReference type="EMBL" id="CAF3143677.1"/>
    </source>
</evidence>
<dbReference type="EMBL" id="CAJNXB010001202">
    <property type="protein sequence ID" value="CAF3143677.1"/>
    <property type="molecule type" value="Genomic_DNA"/>
</dbReference>
<evidence type="ECO:0000313" key="12">
    <source>
        <dbReference type="Proteomes" id="UP000663873"/>
    </source>
</evidence>
<evidence type="ECO:0000313" key="9">
    <source>
        <dbReference type="EMBL" id="CAF4540390.1"/>
    </source>
</evidence>
<evidence type="ECO:0000313" key="8">
    <source>
        <dbReference type="EMBL" id="CAF4375874.1"/>
    </source>
</evidence>
<proteinExistence type="predicted"/>
<dbReference type="EMBL" id="CAJOBR010002931">
    <property type="protein sequence ID" value="CAF4713288.1"/>
    <property type="molecule type" value="Genomic_DNA"/>
</dbReference>
<dbReference type="Proteomes" id="UP000663838">
    <property type="component" value="Unassembled WGS sequence"/>
</dbReference>
<dbReference type="OrthoDB" id="10042734at2759"/>
<name>A0A818S1I0_9BILA</name>
<dbReference type="EMBL" id="CAJNYD010002024">
    <property type="protein sequence ID" value="CAF3386949.1"/>
    <property type="molecule type" value="Genomic_DNA"/>
</dbReference>
<dbReference type="Proteomes" id="UP000663825">
    <property type="component" value="Unassembled WGS sequence"/>
</dbReference>
<evidence type="ECO:0000313" key="10">
    <source>
        <dbReference type="EMBL" id="CAF4713288.1"/>
    </source>
</evidence>
<sequence>MTIYTSRLVVIPNYGNRLRLNSSSNSSYSFQHERFRSTLIVLPNSNRKRFIEGIEVQCGSFINDQNYQNNNNNNNSNHNRLESVSSVGSTSDVFSADESICEYHPIKNPRIVGQSYFDVRHRLLAKSNLFAYTLKDDTDIDDNDSFCCSSTGYSYHLGNYHQTK</sequence>
<dbReference type="EMBL" id="CAJNYU010001440">
    <property type="protein sequence ID" value="CAF3436418.1"/>
    <property type="molecule type" value="Genomic_DNA"/>
</dbReference>
<dbReference type="EMBL" id="CAJNYT010004351">
    <property type="protein sequence ID" value="CAF3656928.1"/>
    <property type="molecule type" value="Genomic_DNA"/>
</dbReference>
<dbReference type="Proteomes" id="UP000663848">
    <property type="component" value="Unassembled WGS sequence"/>
</dbReference>
<evidence type="ECO:0000313" key="5">
    <source>
        <dbReference type="EMBL" id="CAF3656928.1"/>
    </source>
</evidence>
<gene>
    <name evidence="3" type="ORF">FME351_LOCUS12253</name>
    <name evidence="5" type="ORF">GRG538_LOCUS25516</name>
    <name evidence="7" type="ORF">HFQ381_LOCUS7184</name>
    <name evidence="4" type="ORF">KIK155_LOCUS22232</name>
    <name evidence="2" type="ORF">LUA448_LOCUS16297</name>
    <name evidence="10" type="ORF">QYT958_LOCUS18501</name>
    <name evidence="1" type="ORF">TIS948_LOCUS9306</name>
    <name evidence="9" type="ORF">TOA249_LOCUS6440</name>
    <name evidence="8" type="ORF">TSG867_LOCUS11225</name>
    <name evidence="6" type="ORF">UJA718_LOCUS5280</name>
</gene>
<dbReference type="EMBL" id="CAJOBP010000453">
    <property type="protein sequence ID" value="CAF4180505.1"/>
    <property type="molecule type" value="Genomic_DNA"/>
</dbReference>
<comment type="caution">
    <text evidence="5">The sequence shown here is derived from an EMBL/GenBank/DDBJ whole genome shotgun (WGS) entry which is preliminary data.</text>
</comment>
<evidence type="ECO:0000313" key="2">
    <source>
        <dbReference type="EMBL" id="CAF3386949.1"/>
    </source>
</evidence>
<evidence type="ECO:0000313" key="4">
    <source>
        <dbReference type="EMBL" id="CAF3627343.1"/>
    </source>
</evidence>